<dbReference type="FunFam" id="1.25.40.10:FF:000186">
    <property type="entry name" value="Tetratricopeptide repeat domain 30A"/>
    <property type="match status" value="1"/>
</dbReference>
<proteinExistence type="inferred from homology"/>
<keyword evidence="6" id="KW-0969">Cilium</keyword>
<keyword evidence="4" id="KW-0970">Cilium biogenesis/degradation</keyword>
<keyword evidence="3" id="KW-0677">Repeat</keyword>
<evidence type="ECO:0000256" key="1">
    <source>
        <dbReference type="ARBA" id="ARBA00004138"/>
    </source>
</evidence>
<feature type="region of interest" description="Disordered" evidence="9">
    <location>
        <begin position="1"/>
        <end position="26"/>
    </location>
</feature>
<evidence type="ECO:0000313" key="11">
    <source>
        <dbReference type="Proteomes" id="UP000054558"/>
    </source>
</evidence>
<sequence length="680" mass="76712">MSGPPGTAMGMGGPLAGGLGSGPPPVRIQDGQVTSSVYGMIKDGKHKEVAQVLEQQLQFNPESRAALSLLGYCYYYLGMFPEAASMYEQLIRLHPDIDDYKVHYAKSLYKAGMFPEAAKAGAAVDGFRQRMMNLQACIKYEQDDIPGCKMMLEQCTPDDVSVTVNMGCVLYKEGKYAEAHAKFGDAASVLGDQPELTYNIALCYYRQKQFGPALKHVAEIIEKGVRDHPELSVGSYMDGLEVRSVGNSQTLRESALIEAFNLKAAIEYVMKSTDAAKEALNDMPPRSEEELDPVTLHNQALMYMDDDPTTGFRKLNFLLQNPPFPPETFGNLLLLYCKPTHQFYDLAADVMAENTHLTYTHLSRDLYDYLDATILRQTVPEEAYRKYDELASRHVDVLRRLTKSIQDGRKARDNEAIKKAINEYDEALESYIPGLMAMARIYWDLENYSQVELIFRQSAEFCSEHDTWKLNVAHTFFMQETKFKEALKYYEMIVQKHTDNILSVSAIVLANLCVSYIMTSQNESAEELMRKIEKEEEKVQSQDPYKLCFHLCIVNLVIGTLYCAKQNFEFGISRIIKSLEPYAKKIETDTWFYAKRCFLAFIESVSKHMLVCKDATFTEIMAFLDAADLHGKSIPTRITNGDPGSGYGAPGAGRGEGESAPRTVSQEARILKRMFLKLRD</sequence>
<organism evidence="10 11">
    <name type="scientific">Klebsormidium nitens</name>
    <name type="common">Green alga</name>
    <name type="synonym">Ulothrix nitens</name>
    <dbReference type="NCBI Taxonomy" id="105231"/>
    <lineage>
        <taxon>Eukaryota</taxon>
        <taxon>Viridiplantae</taxon>
        <taxon>Streptophyta</taxon>
        <taxon>Klebsormidiophyceae</taxon>
        <taxon>Klebsormidiales</taxon>
        <taxon>Klebsormidiaceae</taxon>
        <taxon>Klebsormidium</taxon>
    </lineage>
</organism>
<keyword evidence="7" id="KW-0966">Cell projection</keyword>
<reference evidence="10 11" key="1">
    <citation type="journal article" date="2014" name="Nat. Commun.">
        <title>Klebsormidium flaccidum genome reveals primary factors for plant terrestrial adaptation.</title>
        <authorList>
            <person name="Hori K."/>
            <person name="Maruyama F."/>
            <person name="Fujisawa T."/>
            <person name="Togashi T."/>
            <person name="Yamamoto N."/>
            <person name="Seo M."/>
            <person name="Sato S."/>
            <person name="Yamada T."/>
            <person name="Mori H."/>
            <person name="Tajima N."/>
            <person name="Moriyama T."/>
            <person name="Ikeuchi M."/>
            <person name="Watanabe M."/>
            <person name="Wada H."/>
            <person name="Kobayashi K."/>
            <person name="Saito M."/>
            <person name="Masuda T."/>
            <person name="Sasaki-Sekimoto Y."/>
            <person name="Mashiguchi K."/>
            <person name="Awai K."/>
            <person name="Shimojima M."/>
            <person name="Masuda S."/>
            <person name="Iwai M."/>
            <person name="Nobusawa T."/>
            <person name="Narise T."/>
            <person name="Kondo S."/>
            <person name="Saito H."/>
            <person name="Sato R."/>
            <person name="Murakawa M."/>
            <person name="Ihara Y."/>
            <person name="Oshima-Yamada Y."/>
            <person name="Ohtaka K."/>
            <person name="Satoh M."/>
            <person name="Sonobe K."/>
            <person name="Ishii M."/>
            <person name="Ohtani R."/>
            <person name="Kanamori-Sato M."/>
            <person name="Honoki R."/>
            <person name="Miyazaki D."/>
            <person name="Mochizuki H."/>
            <person name="Umetsu J."/>
            <person name="Higashi K."/>
            <person name="Shibata D."/>
            <person name="Kamiya Y."/>
            <person name="Sato N."/>
            <person name="Nakamura Y."/>
            <person name="Tabata S."/>
            <person name="Ida S."/>
            <person name="Kurokawa K."/>
            <person name="Ohta H."/>
        </authorList>
    </citation>
    <scope>NUCLEOTIDE SEQUENCE [LARGE SCALE GENOMIC DNA]</scope>
    <source>
        <strain evidence="10 11">NIES-2285</strain>
    </source>
</reference>
<dbReference type="PANTHER" id="PTHR20931:SF0">
    <property type="entry name" value="TETRATRICOPEPTIDE REPEAT PROTEIN 30"/>
    <property type="match status" value="1"/>
</dbReference>
<dbReference type="OrthoDB" id="10249577at2759"/>
<dbReference type="PANTHER" id="PTHR20931">
    <property type="entry name" value="TETRATRICOPEPTIDE REPEAT PROTEIN 30"/>
    <property type="match status" value="1"/>
</dbReference>
<feature type="compositionally biased region" description="Gly residues" evidence="9">
    <location>
        <begin position="9"/>
        <end position="21"/>
    </location>
</feature>
<evidence type="ECO:0000256" key="4">
    <source>
        <dbReference type="ARBA" id="ARBA00022794"/>
    </source>
</evidence>
<dbReference type="InterPro" id="IPR039941">
    <property type="entry name" value="TT30"/>
</dbReference>
<comment type="subcellular location">
    <subcellularLocation>
        <location evidence="1">Cell projection</location>
        <location evidence="1">Cilium</location>
    </subcellularLocation>
</comment>
<feature type="region of interest" description="Disordered" evidence="9">
    <location>
        <begin position="635"/>
        <end position="663"/>
    </location>
</feature>
<feature type="repeat" description="TPR" evidence="8">
    <location>
        <begin position="64"/>
        <end position="97"/>
    </location>
</feature>
<dbReference type="SUPFAM" id="SSF81901">
    <property type="entry name" value="HCP-like"/>
    <property type="match status" value="1"/>
</dbReference>
<dbReference type="Pfam" id="PF13174">
    <property type="entry name" value="TPR_6"/>
    <property type="match status" value="1"/>
</dbReference>
<name>A0A1Y1HYL6_KLENI</name>
<feature type="compositionally biased region" description="Gly residues" evidence="9">
    <location>
        <begin position="643"/>
        <end position="654"/>
    </location>
</feature>
<dbReference type="STRING" id="105231.A0A1Y1HYL6"/>
<comment type="similarity">
    <text evidence="2">Belongs to the TTC30/dfy-1/fleer family.</text>
</comment>
<evidence type="ECO:0000313" key="10">
    <source>
        <dbReference type="EMBL" id="GAQ82289.1"/>
    </source>
</evidence>
<accession>A0A1Y1HYL6</accession>
<dbReference type="EMBL" id="DF237055">
    <property type="protein sequence ID" value="GAQ82289.1"/>
    <property type="molecule type" value="Genomic_DNA"/>
</dbReference>
<dbReference type="OMA" id="CCKHELY"/>
<gene>
    <name evidence="10" type="ORF">KFL_001060220</name>
</gene>
<dbReference type="SUPFAM" id="SSF48452">
    <property type="entry name" value="TPR-like"/>
    <property type="match status" value="1"/>
</dbReference>
<evidence type="ECO:0000256" key="6">
    <source>
        <dbReference type="ARBA" id="ARBA00023069"/>
    </source>
</evidence>
<dbReference type="Gene3D" id="1.25.40.10">
    <property type="entry name" value="Tetratricopeptide repeat domain"/>
    <property type="match status" value="2"/>
</dbReference>
<dbReference type="Pfam" id="PF13432">
    <property type="entry name" value="TPR_16"/>
    <property type="match status" value="1"/>
</dbReference>
<dbReference type="SMART" id="SM00028">
    <property type="entry name" value="TPR"/>
    <property type="match status" value="4"/>
</dbReference>
<dbReference type="InterPro" id="IPR019734">
    <property type="entry name" value="TPR_rpt"/>
</dbReference>
<dbReference type="GO" id="GO:0030992">
    <property type="term" value="C:intraciliary transport particle B"/>
    <property type="evidence" value="ECO:0000318"/>
    <property type="project" value="GO_Central"/>
</dbReference>
<dbReference type="PROSITE" id="PS50005">
    <property type="entry name" value="TPR"/>
    <property type="match status" value="1"/>
</dbReference>
<evidence type="ECO:0000256" key="5">
    <source>
        <dbReference type="ARBA" id="ARBA00022803"/>
    </source>
</evidence>
<dbReference type="GO" id="GO:0042073">
    <property type="term" value="P:intraciliary transport"/>
    <property type="evidence" value="ECO:0000318"/>
    <property type="project" value="GO_Central"/>
</dbReference>
<keyword evidence="11" id="KW-1185">Reference proteome</keyword>
<dbReference type="AlphaFoldDB" id="A0A1Y1HYL6"/>
<evidence type="ECO:0000256" key="9">
    <source>
        <dbReference type="SAM" id="MobiDB-lite"/>
    </source>
</evidence>
<evidence type="ECO:0000256" key="2">
    <source>
        <dbReference type="ARBA" id="ARBA00009522"/>
    </source>
</evidence>
<evidence type="ECO:0000256" key="7">
    <source>
        <dbReference type="ARBA" id="ARBA00023273"/>
    </source>
</evidence>
<dbReference type="GO" id="GO:0120170">
    <property type="term" value="F:intraciliary transport particle B binding"/>
    <property type="evidence" value="ECO:0000318"/>
    <property type="project" value="GO_Central"/>
</dbReference>
<dbReference type="InterPro" id="IPR011990">
    <property type="entry name" value="TPR-like_helical_dom_sf"/>
</dbReference>
<evidence type="ECO:0000256" key="3">
    <source>
        <dbReference type="ARBA" id="ARBA00022737"/>
    </source>
</evidence>
<dbReference type="Proteomes" id="UP000054558">
    <property type="component" value="Unassembled WGS sequence"/>
</dbReference>
<evidence type="ECO:0000256" key="8">
    <source>
        <dbReference type="PROSITE-ProRule" id="PRU00339"/>
    </source>
</evidence>
<keyword evidence="5 8" id="KW-0802">TPR repeat</keyword>
<dbReference type="GO" id="GO:0005879">
    <property type="term" value="C:axonemal microtubule"/>
    <property type="evidence" value="ECO:0000318"/>
    <property type="project" value="GO_Central"/>
</dbReference>
<protein>
    <submittedName>
        <fullName evidence="10">TPR Domain containing protein</fullName>
    </submittedName>
</protein>